<accession>A0A495Y0V9</accession>
<protein>
    <submittedName>
        <fullName evidence="7">GAF domain-containing protein</fullName>
    </submittedName>
</protein>
<keyword evidence="2" id="KW-0418">Kinase</keyword>
<dbReference type="InterPro" id="IPR005561">
    <property type="entry name" value="ANTAR"/>
</dbReference>
<evidence type="ECO:0000256" key="2">
    <source>
        <dbReference type="ARBA" id="ARBA00022777"/>
    </source>
</evidence>
<dbReference type="GO" id="GO:0016301">
    <property type="term" value="F:kinase activity"/>
    <property type="evidence" value="ECO:0007669"/>
    <property type="project" value="UniProtKB-KW"/>
</dbReference>
<dbReference type="InterPro" id="IPR012074">
    <property type="entry name" value="GAF_ANTAR"/>
</dbReference>
<dbReference type="PIRSF" id="PIRSF036625">
    <property type="entry name" value="GAF_ANTAR"/>
    <property type="match status" value="1"/>
</dbReference>
<dbReference type="PROSITE" id="PS50921">
    <property type="entry name" value="ANTAR"/>
    <property type="match status" value="1"/>
</dbReference>
<feature type="region of interest" description="Disordered" evidence="5">
    <location>
        <begin position="1"/>
        <end position="23"/>
    </location>
</feature>
<evidence type="ECO:0000313" key="7">
    <source>
        <dbReference type="EMBL" id="RKT79239.1"/>
    </source>
</evidence>
<dbReference type="InterPro" id="IPR036388">
    <property type="entry name" value="WH-like_DNA-bd_sf"/>
</dbReference>
<dbReference type="Gene3D" id="3.30.450.40">
    <property type="match status" value="1"/>
</dbReference>
<dbReference type="InterPro" id="IPR011006">
    <property type="entry name" value="CheY-like_superfamily"/>
</dbReference>
<dbReference type="GO" id="GO:0003723">
    <property type="term" value="F:RNA binding"/>
    <property type="evidence" value="ECO:0007669"/>
    <property type="project" value="InterPro"/>
</dbReference>
<dbReference type="SMART" id="SM01012">
    <property type="entry name" value="ANTAR"/>
    <property type="match status" value="1"/>
</dbReference>
<dbReference type="Proteomes" id="UP000278440">
    <property type="component" value="Unassembled WGS sequence"/>
</dbReference>
<dbReference type="SUPFAM" id="SSF55781">
    <property type="entry name" value="GAF domain-like"/>
    <property type="match status" value="1"/>
</dbReference>
<dbReference type="InterPro" id="IPR029016">
    <property type="entry name" value="GAF-like_dom_sf"/>
</dbReference>
<evidence type="ECO:0000256" key="4">
    <source>
        <dbReference type="ARBA" id="ARBA00023163"/>
    </source>
</evidence>
<gene>
    <name evidence="7" type="ORF">DFJ68_2703</name>
</gene>
<keyword evidence="1" id="KW-0808">Transferase</keyword>
<dbReference type="Pfam" id="PF03861">
    <property type="entry name" value="ANTAR"/>
    <property type="match status" value="1"/>
</dbReference>
<evidence type="ECO:0000313" key="8">
    <source>
        <dbReference type="Proteomes" id="UP000278440"/>
    </source>
</evidence>
<dbReference type="Gene3D" id="1.10.10.10">
    <property type="entry name" value="Winged helix-like DNA-binding domain superfamily/Winged helix DNA-binding domain"/>
    <property type="match status" value="1"/>
</dbReference>
<keyword evidence="8" id="KW-1185">Reference proteome</keyword>
<feature type="domain" description="ANTAR" evidence="6">
    <location>
        <begin position="182"/>
        <end position="243"/>
    </location>
</feature>
<dbReference type="AlphaFoldDB" id="A0A495Y0V9"/>
<evidence type="ECO:0000259" key="6">
    <source>
        <dbReference type="PROSITE" id="PS50921"/>
    </source>
</evidence>
<organism evidence="7 8">
    <name type="scientific">Terracoccus luteus</name>
    <dbReference type="NCBI Taxonomy" id="53356"/>
    <lineage>
        <taxon>Bacteria</taxon>
        <taxon>Bacillati</taxon>
        <taxon>Actinomycetota</taxon>
        <taxon>Actinomycetes</taxon>
        <taxon>Micrococcales</taxon>
        <taxon>Intrasporangiaceae</taxon>
        <taxon>Terracoccus</taxon>
    </lineage>
</organism>
<comment type="caution">
    <text evidence="7">The sequence shown here is derived from an EMBL/GenBank/DDBJ whole genome shotgun (WGS) entry which is preliminary data.</text>
</comment>
<keyword evidence="4" id="KW-0804">Transcription</keyword>
<dbReference type="SUPFAM" id="SSF52172">
    <property type="entry name" value="CheY-like"/>
    <property type="match status" value="1"/>
</dbReference>
<evidence type="ECO:0000256" key="5">
    <source>
        <dbReference type="SAM" id="MobiDB-lite"/>
    </source>
</evidence>
<keyword evidence="3" id="KW-0805">Transcription regulation</keyword>
<evidence type="ECO:0000256" key="3">
    <source>
        <dbReference type="ARBA" id="ARBA00023015"/>
    </source>
</evidence>
<dbReference type="RefSeq" id="WP_121033965.1">
    <property type="nucleotide sequence ID" value="NZ_RBXT01000001.1"/>
</dbReference>
<evidence type="ECO:0000256" key="1">
    <source>
        <dbReference type="ARBA" id="ARBA00022679"/>
    </source>
</evidence>
<reference evidence="7 8" key="1">
    <citation type="submission" date="2018-10" db="EMBL/GenBank/DDBJ databases">
        <title>Sequencing the genomes of 1000 actinobacteria strains.</title>
        <authorList>
            <person name="Klenk H.-P."/>
        </authorList>
    </citation>
    <scope>NUCLEOTIDE SEQUENCE [LARGE SCALE GENOMIC DNA]</scope>
    <source>
        <strain evidence="7 8">DSM 44267</strain>
    </source>
</reference>
<name>A0A495Y0V9_9MICO</name>
<dbReference type="OrthoDB" id="3688893at2"/>
<dbReference type="Pfam" id="PF13185">
    <property type="entry name" value="GAF_2"/>
    <property type="match status" value="1"/>
</dbReference>
<dbReference type="InterPro" id="IPR003018">
    <property type="entry name" value="GAF"/>
</dbReference>
<dbReference type="EMBL" id="RBXT01000001">
    <property type="protein sequence ID" value="RKT79239.1"/>
    <property type="molecule type" value="Genomic_DNA"/>
</dbReference>
<sequence>MAPQDPSDDTSAHEGSVTTPEDRTINEVFTRLAAMLYSGADSESVHQALVDACPTLVEGCDRAAIMLRERDRYRTAAATDAVAAQIDRLELRVGEGPCLDAIRDEAYQHDPDLSDSVGPWPRFTAAIVAETPVRSAIGYRLMLDGDKVGALNLFSDSPNGLTRKAADVGAVLASFSSVAMMALRARTEATTLREGLQSNREIGKAVGLLMAAHRVGADEAFGILRRTSQELNVKLAQVAAQVVAGQEDQYAGRRSDG</sequence>
<proteinExistence type="predicted"/>